<dbReference type="GO" id="GO:0046464">
    <property type="term" value="P:acylglycerol catabolic process"/>
    <property type="evidence" value="ECO:0007669"/>
    <property type="project" value="TreeGrafter"/>
</dbReference>
<dbReference type="PANTHER" id="PTHR43798">
    <property type="entry name" value="MONOACYLGLYCEROL LIPASE"/>
    <property type="match status" value="1"/>
</dbReference>
<keyword evidence="2" id="KW-0012">Acyltransferase</keyword>
<name>S5DQC5_9ACTN</name>
<dbReference type="InterPro" id="IPR000073">
    <property type="entry name" value="AB_hydrolase_1"/>
</dbReference>
<dbReference type="SUPFAM" id="SSF53474">
    <property type="entry name" value="alpha/beta-Hydrolases"/>
    <property type="match status" value="1"/>
</dbReference>
<dbReference type="GO" id="GO:0016020">
    <property type="term" value="C:membrane"/>
    <property type="evidence" value="ECO:0007669"/>
    <property type="project" value="TreeGrafter"/>
</dbReference>
<feature type="domain" description="AB hydrolase-1" evidence="1">
    <location>
        <begin position="61"/>
        <end position="292"/>
    </location>
</feature>
<organism evidence="2">
    <name type="scientific">Candidatus Actinomarina minuta</name>
    <dbReference type="NCBI Taxonomy" id="1389454"/>
    <lineage>
        <taxon>Bacteria</taxon>
        <taxon>Bacillati</taxon>
        <taxon>Actinomycetota</taxon>
        <taxon>Actinomycetes</taxon>
        <taxon>Candidatus Actinomarinidae</taxon>
        <taxon>Candidatus Actinomarinales</taxon>
        <taxon>Candidatus Actinomarineae</taxon>
        <taxon>Candidatus Actinomarinaceae</taxon>
        <taxon>Candidatus Actinomarina</taxon>
    </lineage>
</organism>
<proteinExistence type="predicted"/>
<dbReference type="Pfam" id="PF00561">
    <property type="entry name" value="Abhydrolase_1"/>
    <property type="match status" value="1"/>
</dbReference>
<dbReference type="PRINTS" id="PR00111">
    <property type="entry name" value="ABHYDROLASE"/>
</dbReference>
<reference evidence="2" key="1">
    <citation type="journal article" date="2013" name="Sci. Rep.">
        <title>Metagenomics uncovers a new group of low GC and ultra-small marine Actinobacteria.</title>
        <authorList>
            <person name="Ghai R."/>
            <person name="Mizuno C.M."/>
            <person name="Picazo A."/>
            <person name="Camacho A."/>
            <person name="Rodriguez-Valera F."/>
        </authorList>
    </citation>
    <scope>NUCLEOTIDE SEQUENCE</scope>
</reference>
<dbReference type="GO" id="GO:0047372">
    <property type="term" value="F:monoacylglycerol lipase activity"/>
    <property type="evidence" value="ECO:0007669"/>
    <property type="project" value="TreeGrafter"/>
</dbReference>
<sequence length="307" mass="35308">MIKTITKIFAFVTIFKNLLETKKGDITGTTQIHPSKYPGRTVFIREKEYFIRESYIEGTTPVVLLHSWGSDSLGSWFKVLPKIKEKKSFIAIDLRNHGKSDSSWKRWDVDENADIVISILKQLNIESCDLVGWSMGSAVGMSIAKKQKKLLRKLILITPFSWLGGAVYNEKVAFKIFVSFVRIRERLFPNFNPQSKYSFLKKSNSIEDEYTEWAWNNLHRSKDDFIYADGGRFVVPYDARPWINQIECPTLVITGGKDKLVPEETSNEVINNLPNVESKIIADAGHSIPWTHSDELMKEINHFLDNE</sequence>
<evidence type="ECO:0000313" key="2">
    <source>
        <dbReference type="EMBL" id="AGQ19060.1"/>
    </source>
</evidence>
<dbReference type="PANTHER" id="PTHR43798:SF5">
    <property type="entry name" value="MONOACYLGLYCEROL LIPASE ABHD6"/>
    <property type="match status" value="1"/>
</dbReference>
<dbReference type="AlphaFoldDB" id="S5DQC5"/>
<keyword evidence="2" id="KW-0808">Transferase</keyword>
<dbReference type="InterPro" id="IPR029058">
    <property type="entry name" value="AB_hydrolase_fold"/>
</dbReference>
<dbReference type="InterPro" id="IPR050266">
    <property type="entry name" value="AB_hydrolase_sf"/>
</dbReference>
<evidence type="ECO:0000259" key="1">
    <source>
        <dbReference type="Pfam" id="PF00561"/>
    </source>
</evidence>
<accession>S5DQC5</accession>
<dbReference type="EMBL" id="KC811121">
    <property type="protein sequence ID" value="AGQ19060.1"/>
    <property type="molecule type" value="Genomic_DNA"/>
</dbReference>
<keyword evidence="2" id="KW-0378">Hydrolase</keyword>
<protein>
    <submittedName>
        <fullName evidence="2">Putative hydrolases or acyltransferases (Alpha/beta hydrolase superfamily)</fullName>
    </submittedName>
</protein>
<dbReference type="Gene3D" id="3.40.50.1820">
    <property type="entry name" value="alpha/beta hydrolase"/>
    <property type="match status" value="1"/>
</dbReference>
<dbReference type="GO" id="GO:0016746">
    <property type="term" value="F:acyltransferase activity"/>
    <property type="evidence" value="ECO:0007669"/>
    <property type="project" value="UniProtKB-KW"/>
</dbReference>